<dbReference type="GO" id="GO:0005509">
    <property type="term" value="F:calcium ion binding"/>
    <property type="evidence" value="ECO:0007669"/>
    <property type="project" value="InterPro"/>
</dbReference>
<dbReference type="SUPFAM" id="SSF47473">
    <property type="entry name" value="EF-hand"/>
    <property type="match status" value="1"/>
</dbReference>
<proteinExistence type="predicted"/>
<dbReference type="Pfam" id="PF07587">
    <property type="entry name" value="PSD1"/>
    <property type="match status" value="1"/>
</dbReference>
<dbReference type="Gene3D" id="1.10.238.10">
    <property type="entry name" value="EF-hand"/>
    <property type="match status" value="1"/>
</dbReference>
<dbReference type="AlphaFoldDB" id="A0A5C5X5H2"/>
<dbReference type="InterPro" id="IPR011444">
    <property type="entry name" value="DUF1549"/>
</dbReference>
<dbReference type="InterPro" id="IPR018247">
    <property type="entry name" value="EF_Hand_1_Ca_BS"/>
</dbReference>
<evidence type="ECO:0000259" key="1">
    <source>
        <dbReference type="PROSITE" id="PS50222"/>
    </source>
</evidence>
<evidence type="ECO:0000313" key="2">
    <source>
        <dbReference type="EMBL" id="TWT58357.1"/>
    </source>
</evidence>
<sequence length="604" mass="68792">MKHLMIIALAGSISIWNGACHGSEQDFAAKIDQELQRLLLEENVVVAPATSDEDFLRRVYLDLIGRVPSSSEITVFGLDPDVDKRAKVIDRLIESDEFANFWGRYFKRVVTSRATEQRIRLVEPAFETWFIDQIEQDRSWDQITRELITATGSVMDTGATGLIFSHTGEPQEVAAEISRIFLGIQLSCANCHDHPTDSWTRDSFHGLAAFLPRVTVRREDRDDPRSFAVRSLEQSNRRGRYTENVDQIFRALDRNRDGFLVKAEARGPFATRFDQILAASDSDKNGKLSLKEFESIREMANMAQPGRGELEYYMPNLSNPASQGTLTEPVFFIPEVRGPEVNPGSSDQTRRHALADYVTSPTNAWFARAFVNRVWAEMLGKGFYMPVDDMGPERFAMYESVLDMLAQGFVDHDYDIKWVYRTIANTQAYQRRLTANPSGEYQPPFASAVPARLSADQIYQSLQEVLQIESMGRISGRNRGNAIQQRYGIDPQRSQFVQLFGVDPSTPPEDIIGNIPQALFVMNSPIIEQNIRGTGNTMLSRLLREYPDDSDALSELYLRVLSREPTDREVSINKRFLSEIDNRNEAFEDIYWSLLNSTEFITRR</sequence>
<comment type="caution">
    <text evidence="2">The sequence shown here is derived from an EMBL/GenBank/DDBJ whole genome shotgun (WGS) entry which is preliminary data.</text>
</comment>
<dbReference type="InterPro" id="IPR022655">
    <property type="entry name" value="DUF1553"/>
</dbReference>
<name>A0A5C5X5H2_9PLAN</name>
<dbReference type="InterPro" id="IPR002048">
    <property type="entry name" value="EF_hand_dom"/>
</dbReference>
<dbReference type="EMBL" id="SIHI01000001">
    <property type="protein sequence ID" value="TWT58357.1"/>
    <property type="molecule type" value="Genomic_DNA"/>
</dbReference>
<dbReference type="PROSITE" id="PS50222">
    <property type="entry name" value="EF_HAND_2"/>
    <property type="match status" value="1"/>
</dbReference>
<evidence type="ECO:0000313" key="3">
    <source>
        <dbReference type="Proteomes" id="UP000317243"/>
    </source>
</evidence>
<dbReference type="PANTHER" id="PTHR35889:SF3">
    <property type="entry name" value="F-BOX DOMAIN-CONTAINING PROTEIN"/>
    <property type="match status" value="1"/>
</dbReference>
<dbReference type="InterPro" id="IPR011992">
    <property type="entry name" value="EF-hand-dom_pair"/>
</dbReference>
<dbReference type="PANTHER" id="PTHR35889">
    <property type="entry name" value="CYCLOINULO-OLIGOSACCHARIDE FRUCTANOTRANSFERASE-RELATED"/>
    <property type="match status" value="1"/>
</dbReference>
<reference evidence="2 3" key="1">
    <citation type="submission" date="2019-02" db="EMBL/GenBank/DDBJ databases">
        <title>Deep-cultivation of Planctomycetes and their phenomic and genomic characterization uncovers novel biology.</title>
        <authorList>
            <person name="Wiegand S."/>
            <person name="Jogler M."/>
            <person name="Boedeker C."/>
            <person name="Pinto D."/>
            <person name="Vollmers J."/>
            <person name="Rivas-Marin E."/>
            <person name="Kohn T."/>
            <person name="Peeters S.H."/>
            <person name="Heuer A."/>
            <person name="Rast P."/>
            <person name="Oberbeckmann S."/>
            <person name="Bunk B."/>
            <person name="Jeske O."/>
            <person name="Meyerdierks A."/>
            <person name="Storesund J.E."/>
            <person name="Kallscheuer N."/>
            <person name="Luecker S."/>
            <person name="Lage O.M."/>
            <person name="Pohl T."/>
            <person name="Merkel B.J."/>
            <person name="Hornburger P."/>
            <person name="Mueller R.-W."/>
            <person name="Bruemmer F."/>
            <person name="Labrenz M."/>
            <person name="Spormann A.M."/>
            <person name="Op Den Camp H."/>
            <person name="Overmann J."/>
            <person name="Amann R."/>
            <person name="Jetten M.S.M."/>
            <person name="Mascher T."/>
            <person name="Medema M.H."/>
            <person name="Devos D.P."/>
            <person name="Kaster A.-K."/>
            <person name="Ovreas L."/>
            <person name="Rohde M."/>
            <person name="Galperin M.Y."/>
            <person name="Jogler C."/>
        </authorList>
    </citation>
    <scope>NUCLEOTIDE SEQUENCE [LARGE SCALE GENOMIC DNA]</scope>
    <source>
        <strain evidence="2 3">KOR42</strain>
    </source>
</reference>
<keyword evidence="3" id="KW-1185">Reference proteome</keyword>
<dbReference type="Pfam" id="PF07583">
    <property type="entry name" value="PSCyt2"/>
    <property type="match status" value="1"/>
</dbReference>
<feature type="domain" description="EF-hand" evidence="1">
    <location>
        <begin position="268"/>
        <end position="303"/>
    </location>
</feature>
<gene>
    <name evidence="2" type="ORF">KOR42_17310</name>
</gene>
<protein>
    <recommendedName>
        <fullName evidence="1">EF-hand domain-containing protein</fullName>
    </recommendedName>
</protein>
<dbReference type="Proteomes" id="UP000317243">
    <property type="component" value="Unassembled WGS sequence"/>
</dbReference>
<dbReference type="OrthoDB" id="289126at2"/>
<accession>A0A5C5X5H2</accession>
<organism evidence="2 3">
    <name type="scientific">Thalassoglobus neptunius</name>
    <dbReference type="NCBI Taxonomy" id="1938619"/>
    <lineage>
        <taxon>Bacteria</taxon>
        <taxon>Pseudomonadati</taxon>
        <taxon>Planctomycetota</taxon>
        <taxon>Planctomycetia</taxon>
        <taxon>Planctomycetales</taxon>
        <taxon>Planctomycetaceae</taxon>
        <taxon>Thalassoglobus</taxon>
    </lineage>
</organism>
<dbReference type="PROSITE" id="PS00018">
    <property type="entry name" value="EF_HAND_1"/>
    <property type="match status" value="1"/>
</dbReference>